<keyword evidence="7" id="KW-1278">Translocase</keyword>
<dbReference type="GO" id="GO:0016020">
    <property type="term" value="C:membrane"/>
    <property type="evidence" value="ECO:0007669"/>
    <property type="project" value="InterPro"/>
</dbReference>
<evidence type="ECO:0000259" key="10">
    <source>
        <dbReference type="PROSITE" id="PS51866"/>
    </source>
</evidence>
<dbReference type="Pfam" id="PF00005">
    <property type="entry name" value="ABC_tran"/>
    <property type="match status" value="1"/>
</dbReference>
<dbReference type="PANTHER" id="PTHR43514:SF10">
    <property type="entry name" value="MOLYBDENUM IMPORT ATP-BINDING PROTEIN MODC 2"/>
    <property type="match status" value="1"/>
</dbReference>
<sequence>MTTPSGIQARFRCTLGAFELDVDLDLPGTGLTALFGHSGCGKTTLLRCMAGLQAADGTMNVNGDEWQNEGERNGRPVHQRPLAYVFQETGLFPHLSVKQNLMYGYKRIPKSERQISLDQATKWLGLAHLLERMPKKLSGGERQRVAIARALLTSPRLLLMDEPLSALDQASKQEIMHYLETLRDNLAIPILYVSHSTTEVARLADHIVMMDKGQVVAEGPLQQIMARTDQPFGLEEDAGVIIDAVVSELDAQWHLCRADFAGGHLWLRADEGLAVGQTIRLQVLARDISLALSEQIDQSIQNLILATVDEVVADISPGTSMIRLLAGHTPFLSRLTTRALHTLAIEHGQQVWMQVKSVAIVD</sequence>
<dbReference type="InterPro" id="IPR050334">
    <property type="entry name" value="Molybdenum_import_ModC"/>
</dbReference>
<keyword evidence="5" id="KW-0547">Nucleotide-binding</keyword>
<dbReference type="InterPro" id="IPR005116">
    <property type="entry name" value="Transp-assoc_OB_typ1"/>
</dbReference>
<dbReference type="SMART" id="SM00382">
    <property type="entry name" value="AAA"/>
    <property type="match status" value="1"/>
</dbReference>
<organism evidence="11">
    <name type="scientific">marine sediment metagenome</name>
    <dbReference type="NCBI Taxonomy" id="412755"/>
    <lineage>
        <taxon>unclassified sequences</taxon>
        <taxon>metagenomes</taxon>
        <taxon>ecological metagenomes</taxon>
    </lineage>
</organism>
<dbReference type="AlphaFoldDB" id="A0A0F9QVE2"/>
<dbReference type="EMBL" id="LAZR01001333">
    <property type="protein sequence ID" value="KKN46394.1"/>
    <property type="molecule type" value="Genomic_DNA"/>
</dbReference>
<evidence type="ECO:0008006" key="12">
    <source>
        <dbReference type="Google" id="ProtNLM"/>
    </source>
</evidence>
<dbReference type="InterPro" id="IPR004606">
    <property type="entry name" value="Mop_domain"/>
</dbReference>
<feature type="domain" description="ABC transporter" evidence="9">
    <location>
        <begin position="1"/>
        <end position="237"/>
    </location>
</feature>
<evidence type="ECO:0000259" key="9">
    <source>
        <dbReference type="PROSITE" id="PS50893"/>
    </source>
</evidence>
<keyword evidence="6" id="KW-0067">ATP-binding</keyword>
<keyword evidence="8" id="KW-0472">Membrane</keyword>
<dbReference type="Pfam" id="PF03459">
    <property type="entry name" value="TOBE"/>
    <property type="match status" value="1"/>
</dbReference>
<evidence type="ECO:0000256" key="4">
    <source>
        <dbReference type="ARBA" id="ARBA00022519"/>
    </source>
</evidence>
<evidence type="ECO:0000313" key="11">
    <source>
        <dbReference type="EMBL" id="KKN46394.1"/>
    </source>
</evidence>
<keyword evidence="3" id="KW-0500">Molybdenum</keyword>
<evidence type="ECO:0000256" key="5">
    <source>
        <dbReference type="ARBA" id="ARBA00022741"/>
    </source>
</evidence>
<dbReference type="InterPro" id="IPR003439">
    <property type="entry name" value="ABC_transporter-like_ATP-bd"/>
</dbReference>
<dbReference type="InterPro" id="IPR003593">
    <property type="entry name" value="AAA+_ATPase"/>
</dbReference>
<keyword evidence="1" id="KW-0813">Transport</keyword>
<protein>
    <recommendedName>
        <fullName evidence="12">ABC transporter domain-containing protein</fullName>
    </recommendedName>
</protein>
<evidence type="ECO:0000256" key="6">
    <source>
        <dbReference type="ARBA" id="ARBA00022840"/>
    </source>
</evidence>
<dbReference type="PROSITE" id="PS00211">
    <property type="entry name" value="ABC_TRANSPORTER_1"/>
    <property type="match status" value="1"/>
</dbReference>
<dbReference type="NCBIfam" id="TIGR02142">
    <property type="entry name" value="modC_ABC"/>
    <property type="match status" value="1"/>
</dbReference>
<dbReference type="Gene3D" id="2.40.50.100">
    <property type="match status" value="1"/>
</dbReference>
<dbReference type="SUPFAM" id="SSF52540">
    <property type="entry name" value="P-loop containing nucleoside triphosphate hydrolases"/>
    <property type="match status" value="1"/>
</dbReference>
<dbReference type="PROSITE" id="PS50893">
    <property type="entry name" value="ABC_TRANSPORTER_2"/>
    <property type="match status" value="1"/>
</dbReference>
<evidence type="ECO:0000256" key="7">
    <source>
        <dbReference type="ARBA" id="ARBA00022967"/>
    </source>
</evidence>
<evidence type="ECO:0000256" key="2">
    <source>
        <dbReference type="ARBA" id="ARBA00022475"/>
    </source>
</evidence>
<keyword evidence="4" id="KW-0997">Cell inner membrane</keyword>
<dbReference type="PROSITE" id="PS51866">
    <property type="entry name" value="MOP"/>
    <property type="match status" value="1"/>
</dbReference>
<gene>
    <name evidence="11" type="ORF">LCGC14_0673310</name>
</gene>
<dbReference type="GO" id="GO:0140359">
    <property type="term" value="F:ABC-type transporter activity"/>
    <property type="evidence" value="ECO:0007669"/>
    <property type="project" value="InterPro"/>
</dbReference>
<proteinExistence type="predicted"/>
<name>A0A0F9QVE2_9ZZZZ</name>
<dbReference type="GO" id="GO:0005524">
    <property type="term" value="F:ATP binding"/>
    <property type="evidence" value="ECO:0007669"/>
    <property type="project" value="UniProtKB-KW"/>
</dbReference>
<comment type="caution">
    <text evidence="11">The sequence shown here is derived from an EMBL/GenBank/DDBJ whole genome shotgun (WGS) entry which is preliminary data.</text>
</comment>
<evidence type="ECO:0000256" key="3">
    <source>
        <dbReference type="ARBA" id="ARBA00022505"/>
    </source>
</evidence>
<dbReference type="GO" id="GO:0016887">
    <property type="term" value="F:ATP hydrolysis activity"/>
    <property type="evidence" value="ECO:0007669"/>
    <property type="project" value="InterPro"/>
</dbReference>
<dbReference type="InterPro" id="IPR011868">
    <property type="entry name" value="ModC_ABC_ATP-bd"/>
</dbReference>
<reference evidence="11" key="1">
    <citation type="journal article" date="2015" name="Nature">
        <title>Complex archaea that bridge the gap between prokaryotes and eukaryotes.</title>
        <authorList>
            <person name="Spang A."/>
            <person name="Saw J.H."/>
            <person name="Jorgensen S.L."/>
            <person name="Zaremba-Niedzwiedzka K."/>
            <person name="Martijn J."/>
            <person name="Lind A.E."/>
            <person name="van Eijk R."/>
            <person name="Schleper C."/>
            <person name="Guy L."/>
            <person name="Ettema T.J."/>
        </authorList>
    </citation>
    <scope>NUCLEOTIDE SEQUENCE</scope>
</reference>
<dbReference type="Gene3D" id="3.40.50.300">
    <property type="entry name" value="P-loop containing nucleotide triphosphate hydrolases"/>
    <property type="match status" value="1"/>
</dbReference>
<dbReference type="GO" id="GO:0015098">
    <property type="term" value="F:molybdate ion transmembrane transporter activity"/>
    <property type="evidence" value="ECO:0007669"/>
    <property type="project" value="InterPro"/>
</dbReference>
<dbReference type="InterPro" id="IPR008995">
    <property type="entry name" value="Mo/tungstate-bd_C_term_dom"/>
</dbReference>
<dbReference type="SUPFAM" id="SSF50331">
    <property type="entry name" value="MOP-like"/>
    <property type="match status" value="1"/>
</dbReference>
<keyword evidence="2" id="KW-1003">Cell membrane</keyword>
<dbReference type="InterPro" id="IPR017871">
    <property type="entry name" value="ABC_transporter-like_CS"/>
</dbReference>
<dbReference type="PANTHER" id="PTHR43514">
    <property type="entry name" value="ABC TRANSPORTER I FAMILY MEMBER 10"/>
    <property type="match status" value="1"/>
</dbReference>
<accession>A0A0F9QVE2</accession>
<dbReference type="InterPro" id="IPR027417">
    <property type="entry name" value="P-loop_NTPase"/>
</dbReference>
<evidence type="ECO:0000256" key="1">
    <source>
        <dbReference type="ARBA" id="ARBA00022448"/>
    </source>
</evidence>
<feature type="domain" description="Mop" evidence="10">
    <location>
        <begin position="297"/>
        <end position="362"/>
    </location>
</feature>
<evidence type="ECO:0000256" key="8">
    <source>
        <dbReference type="ARBA" id="ARBA00023136"/>
    </source>
</evidence>